<organism evidence="1 2">
    <name type="scientific">Candidatus Promineifilum breve</name>
    <dbReference type="NCBI Taxonomy" id="1806508"/>
    <lineage>
        <taxon>Bacteria</taxon>
        <taxon>Bacillati</taxon>
        <taxon>Chloroflexota</taxon>
        <taxon>Ardenticatenia</taxon>
        <taxon>Candidatus Promineifilales</taxon>
        <taxon>Candidatus Promineifilaceae</taxon>
        <taxon>Candidatus Promineifilum</taxon>
    </lineage>
</organism>
<evidence type="ECO:0000313" key="1">
    <source>
        <dbReference type="EMBL" id="CUS02983.2"/>
    </source>
</evidence>
<gene>
    <name evidence="1" type="ORF">CFX0092_A1105</name>
</gene>
<evidence type="ECO:0000313" key="2">
    <source>
        <dbReference type="Proteomes" id="UP000215027"/>
    </source>
</evidence>
<accession>A0A161KAE5</accession>
<name>A0A161KAE5_9CHLR</name>
<dbReference type="AlphaFoldDB" id="A0A161KAE5"/>
<proteinExistence type="predicted"/>
<dbReference type="Proteomes" id="UP000215027">
    <property type="component" value="Chromosome I"/>
</dbReference>
<sequence length="28" mass="3036">MIPAELLQPHNSVTTPTDYSVAGNTYCL</sequence>
<reference evidence="1" key="1">
    <citation type="submission" date="2016-01" db="EMBL/GenBank/DDBJ databases">
        <authorList>
            <person name="Mcilroy J.S."/>
            <person name="Karst M S."/>
            <person name="Albertsen M."/>
        </authorList>
    </citation>
    <scope>NUCLEOTIDE SEQUENCE</scope>
    <source>
        <strain evidence="1">Cfx-K</strain>
    </source>
</reference>
<dbReference type="EMBL" id="LN890655">
    <property type="protein sequence ID" value="CUS02983.2"/>
    <property type="molecule type" value="Genomic_DNA"/>
</dbReference>
<dbReference type="KEGG" id="pbf:CFX0092_A1105"/>
<keyword evidence="2" id="KW-1185">Reference proteome</keyword>
<protein>
    <submittedName>
        <fullName evidence="1">Uncharacterized protein</fullName>
    </submittedName>
</protein>